<name>A0A2Z6MUT0_TRISU</name>
<dbReference type="PANTHER" id="PTHR32444:SF247">
    <property type="entry name" value="OS01G0958200 PROTEIN"/>
    <property type="match status" value="1"/>
</dbReference>
<dbReference type="Gene3D" id="2.90.10.10">
    <property type="entry name" value="Bulb-type lectin domain"/>
    <property type="match status" value="1"/>
</dbReference>
<dbReference type="OrthoDB" id="907625at2759"/>
<dbReference type="SUPFAM" id="SSF51110">
    <property type="entry name" value="alpha-D-mannose-specific plant lectins"/>
    <property type="match status" value="1"/>
</dbReference>
<feature type="compositionally biased region" description="Basic residues" evidence="4">
    <location>
        <begin position="408"/>
        <end position="418"/>
    </location>
</feature>
<evidence type="ECO:0000313" key="6">
    <source>
        <dbReference type="EMBL" id="GAU36404.1"/>
    </source>
</evidence>
<dbReference type="Pfam" id="PF01453">
    <property type="entry name" value="B_lectin"/>
    <property type="match status" value="1"/>
</dbReference>
<evidence type="ECO:0000313" key="7">
    <source>
        <dbReference type="Proteomes" id="UP000242715"/>
    </source>
</evidence>
<feature type="compositionally biased region" description="Acidic residues" evidence="4">
    <location>
        <begin position="379"/>
        <end position="388"/>
    </location>
</feature>
<dbReference type="Proteomes" id="UP000242715">
    <property type="component" value="Unassembled WGS sequence"/>
</dbReference>
<dbReference type="PROSITE" id="PS50927">
    <property type="entry name" value="BULB_LECTIN"/>
    <property type="match status" value="1"/>
</dbReference>
<evidence type="ECO:0000259" key="5">
    <source>
        <dbReference type="PROSITE" id="PS50927"/>
    </source>
</evidence>
<reference evidence="7" key="1">
    <citation type="journal article" date="2017" name="Front. Plant Sci.">
        <title>Climate Clever Clovers: New Paradigm to Reduce the Environmental Footprint of Ruminants by Breeding Low Methanogenic Forages Utilizing Haplotype Variation.</title>
        <authorList>
            <person name="Kaur P."/>
            <person name="Appels R."/>
            <person name="Bayer P.E."/>
            <person name="Keeble-Gagnere G."/>
            <person name="Wang J."/>
            <person name="Hirakawa H."/>
            <person name="Shirasawa K."/>
            <person name="Vercoe P."/>
            <person name="Stefanova K."/>
            <person name="Durmic Z."/>
            <person name="Nichols P."/>
            <person name="Revell C."/>
            <person name="Isobe S.N."/>
            <person name="Edwards D."/>
            <person name="Erskine W."/>
        </authorList>
    </citation>
    <scope>NUCLEOTIDE SEQUENCE [LARGE SCALE GENOMIC DNA]</scope>
    <source>
        <strain evidence="7">cv. Daliak</strain>
    </source>
</reference>
<evidence type="ECO:0000256" key="2">
    <source>
        <dbReference type="ARBA" id="ARBA00023157"/>
    </source>
</evidence>
<sequence>MPILGLIYCFFKGSHVDIAKVISQELKKVVLSGTEKKNRVDMLPFPALIMGLIRKVRVLVSATFRDPLGTTDDKHVERWCYPKRPIQAQQPAPPQFTDQQLLYHPMDQNVANHRADVNLYEAMYQMSLNQPLYESSHFYSQVAWPVDRQQFGDGVGTSAGANIDGEDDPIDEEVADAFVSEILACTGGQMLCQMLQHLVPVQNIIDKDTGSDSLNWDQRHFIYFLSTKRKMNLPAYIFQHLCETICEAQKFENPSKLISHPRLLSFIFEQLGLPDRFMFAGVSDDLEQVRALILDAKVLPISDAFIFDNEPPEVILEYMRLMKERGTPITHKDIGRGDGPTFAQIMKAVKEEVFSDYEEDEMVEEPSMQEASIHRSEDDHPEVEEEPVAAEPTVKDLLSAKFLKRSRTKHCTPRGQKRQRSDTNSESESSDSSFDDLMDSFAPFSSKAKHIPEEETAEPSNSSIPRTFEAGFFNFANSQLQYFGIWYKSISPRVYVWMANRDSPIQNSTPILKLTYQGTLTVVDDSRSIIWSSNASTIAAKPVLSLLDSGNLVVKDGERIMWESFDSERLVWSESRKD</sequence>
<proteinExistence type="predicted"/>
<keyword evidence="3" id="KW-0325">Glycoprotein</keyword>
<organism evidence="6 7">
    <name type="scientific">Trifolium subterraneum</name>
    <name type="common">Subterranean clover</name>
    <dbReference type="NCBI Taxonomy" id="3900"/>
    <lineage>
        <taxon>Eukaryota</taxon>
        <taxon>Viridiplantae</taxon>
        <taxon>Streptophyta</taxon>
        <taxon>Embryophyta</taxon>
        <taxon>Tracheophyta</taxon>
        <taxon>Spermatophyta</taxon>
        <taxon>Magnoliopsida</taxon>
        <taxon>eudicotyledons</taxon>
        <taxon>Gunneridae</taxon>
        <taxon>Pentapetalae</taxon>
        <taxon>rosids</taxon>
        <taxon>fabids</taxon>
        <taxon>Fabales</taxon>
        <taxon>Fabaceae</taxon>
        <taxon>Papilionoideae</taxon>
        <taxon>50 kb inversion clade</taxon>
        <taxon>NPAAA clade</taxon>
        <taxon>Hologalegina</taxon>
        <taxon>IRL clade</taxon>
        <taxon>Trifolieae</taxon>
        <taxon>Trifolium</taxon>
    </lineage>
</organism>
<evidence type="ECO:0000256" key="4">
    <source>
        <dbReference type="SAM" id="MobiDB-lite"/>
    </source>
</evidence>
<feature type="compositionally biased region" description="Low complexity" evidence="4">
    <location>
        <begin position="422"/>
        <end position="432"/>
    </location>
</feature>
<dbReference type="InterPro" id="IPR001480">
    <property type="entry name" value="Bulb-type_lectin_dom"/>
</dbReference>
<dbReference type="InterPro" id="IPR036426">
    <property type="entry name" value="Bulb-type_lectin_dom_sf"/>
</dbReference>
<keyword evidence="1" id="KW-0732">Signal</keyword>
<dbReference type="SMART" id="SM00108">
    <property type="entry name" value="B_lectin"/>
    <property type="match status" value="1"/>
</dbReference>
<evidence type="ECO:0000256" key="1">
    <source>
        <dbReference type="ARBA" id="ARBA00022729"/>
    </source>
</evidence>
<dbReference type="CDD" id="cd00028">
    <property type="entry name" value="B_lectin"/>
    <property type="match status" value="1"/>
</dbReference>
<accession>A0A2Z6MUT0</accession>
<feature type="region of interest" description="Disordered" evidence="4">
    <location>
        <begin position="408"/>
        <end position="435"/>
    </location>
</feature>
<feature type="region of interest" description="Disordered" evidence="4">
    <location>
        <begin position="356"/>
        <end position="391"/>
    </location>
</feature>
<keyword evidence="7" id="KW-1185">Reference proteome</keyword>
<evidence type="ECO:0000256" key="3">
    <source>
        <dbReference type="ARBA" id="ARBA00023180"/>
    </source>
</evidence>
<dbReference type="PANTHER" id="PTHR32444">
    <property type="entry name" value="BULB-TYPE LECTIN DOMAIN-CONTAINING PROTEIN"/>
    <property type="match status" value="1"/>
</dbReference>
<keyword evidence="2" id="KW-1015">Disulfide bond</keyword>
<feature type="domain" description="Bulb-type lectin" evidence="5">
    <location>
        <begin position="448"/>
        <end position="567"/>
    </location>
</feature>
<dbReference type="EMBL" id="DF973629">
    <property type="protein sequence ID" value="GAU36404.1"/>
    <property type="molecule type" value="Genomic_DNA"/>
</dbReference>
<dbReference type="AlphaFoldDB" id="A0A2Z6MUT0"/>
<protein>
    <recommendedName>
        <fullName evidence="5">Bulb-type lectin domain-containing protein</fullName>
    </recommendedName>
</protein>
<gene>
    <name evidence="6" type="ORF">TSUD_38710</name>
</gene>